<proteinExistence type="predicted"/>
<keyword evidence="3" id="KW-1185">Reference proteome</keyword>
<evidence type="ECO:0000313" key="2">
    <source>
        <dbReference type="EMBL" id="EFM08568.1"/>
    </source>
</evidence>
<reference evidence="2 3" key="1">
    <citation type="submission" date="2010-07" db="EMBL/GenBank/DDBJ databases">
        <title>The draft genome of Paenibacillus curdlanolyticus YK9.</title>
        <authorList>
            <consortium name="US DOE Joint Genome Institute (JGI-PGF)"/>
            <person name="Lucas S."/>
            <person name="Copeland A."/>
            <person name="Lapidus A."/>
            <person name="Cheng J.-F."/>
            <person name="Bruce D."/>
            <person name="Goodwin L."/>
            <person name="Pitluck S."/>
            <person name="Land M.L."/>
            <person name="Hauser L."/>
            <person name="Chang Y.-J."/>
            <person name="Jeffries C."/>
            <person name="Anderson I.J."/>
            <person name="Johnson E."/>
            <person name="Loganathan U."/>
            <person name="Mulhopadhyay B."/>
            <person name="Kyrpides N."/>
            <person name="Woyke T.J."/>
        </authorList>
    </citation>
    <scope>NUCLEOTIDE SEQUENCE [LARGE SCALE GENOMIC DNA]</scope>
    <source>
        <strain evidence="2 3">YK9</strain>
    </source>
</reference>
<accession>E0IFY8</accession>
<organism evidence="2 3">
    <name type="scientific">Paenibacillus curdlanolyticus YK9</name>
    <dbReference type="NCBI Taxonomy" id="717606"/>
    <lineage>
        <taxon>Bacteria</taxon>
        <taxon>Bacillati</taxon>
        <taxon>Bacillota</taxon>
        <taxon>Bacilli</taxon>
        <taxon>Bacillales</taxon>
        <taxon>Paenibacillaceae</taxon>
        <taxon>Paenibacillus</taxon>
    </lineage>
</organism>
<keyword evidence="1" id="KW-0812">Transmembrane</keyword>
<name>E0IFY8_9BACL</name>
<evidence type="ECO:0000256" key="1">
    <source>
        <dbReference type="SAM" id="Phobius"/>
    </source>
</evidence>
<feature type="transmembrane region" description="Helical" evidence="1">
    <location>
        <begin position="62"/>
        <end position="82"/>
    </location>
</feature>
<dbReference type="Proteomes" id="UP000005387">
    <property type="component" value="Unassembled WGS sequence"/>
</dbReference>
<protein>
    <submittedName>
        <fullName evidence="2">Uncharacterized protein</fullName>
    </submittedName>
</protein>
<keyword evidence="1" id="KW-0472">Membrane</keyword>
<gene>
    <name evidence="2" type="ORF">PaecuDRAFT_4579</name>
</gene>
<dbReference type="AlphaFoldDB" id="E0IFY8"/>
<dbReference type="EMBL" id="AEDD01000015">
    <property type="protein sequence ID" value="EFM08568.1"/>
    <property type="molecule type" value="Genomic_DNA"/>
</dbReference>
<feature type="transmembrane region" description="Helical" evidence="1">
    <location>
        <begin position="12"/>
        <end position="35"/>
    </location>
</feature>
<dbReference type="STRING" id="717606.PaecuDRAFT_4579"/>
<keyword evidence="1" id="KW-1133">Transmembrane helix</keyword>
<evidence type="ECO:0000313" key="3">
    <source>
        <dbReference type="Proteomes" id="UP000005387"/>
    </source>
</evidence>
<sequence>MVWSKKTIWQGILFAIIVEMALLGFNFPLISSMFIGSKEEDFVFHDSYFVVYHGFLDNSPKLALLFWMVLIFITAVSLFILLKTLWRIMRSR</sequence>